<comment type="similarity">
    <text evidence="1">Belongs to the thioesterase family.</text>
</comment>
<dbReference type="PANTHER" id="PTHR11487:SF0">
    <property type="entry name" value="S-ACYL FATTY ACID SYNTHASE THIOESTERASE, MEDIUM CHAIN"/>
    <property type="match status" value="1"/>
</dbReference>
<evidence type="ECO:0000313" key="3">
    <source>
        <dbReference type="EMBL" id="EPX59432.1"/>
    </source>
</evidence>
<organism evidence="3 4">
    <name type="scientific">Cystobacter fuscus (strain ATCC 25194 / DSM 2262 / NBRC 100088 / M29)</name>
    <dbReference type="NCBI Taxonomy" id="1242864"/>
    <lineage>
        <taxon>Bacteria</taxon>
        <taxon>Pseudomonadati</taxon>
        <taxon>Myxococcota</taxon>
        <taxon>Myxococcia</taxon>
        <taxon>Myxococcales</taxon>
        <taxon>Cystobacterineae</taxon>
        <taxon>Archangiaceae</taxon>
        <taxon>Cystobacter</taxon>
    </lineage>
</organism>
<dbReference type="EMBL" id="ANAH02000017">
    <property type="protein sequence ID" value="EPX59432.1"/>
    <property type="molecule type" value="Genomic_DNA"/>
</dbReference>
<dbReference type="InterPro" id="IPR001031">
    <property type="entry name" value="Thioesterase"/>
</dbReference>
<protein>
    <recommendedName>
        <fullName evidence="2">Thioesterase domain-containing protein</fullName>
    </recommendedName>
</protein>
<dbReference type="InterPro" id="IPR012223">
    <property type="entry name" value="TEII"/>
</dbReference>
<dbReference type="AlphaFoldDB" id="S9PAY2"/>
<dbReference type="SUPFAM" id="SSF53474">
    <property type="entry name" value="alpha/beta-Hydrolases"/>
    <property type="match status" value="1"/>
</dbReference>
<dbReference type="Gene3D" id="3.40.50.1820">
    <property type="entry name" value="alpha/beta hydrolase"/>
    <property type="match status" value="1"/>
</dbReference>
<evidence type="ECO:0000256" key="1">
    <source>
        <dbReference type="ARBA" id="ARBA00007169"/>
    </source>
</evidence>
<reference evidence="3" key="1">
    <citation type="submission" date="2013-05" db="EMBL/GenBank/DDBJ databases">
        <title>Genome assembly of Cystobacter fuscus DSM 2262.</title>
        <authorList>
            <person name="Sharma G."/>
            <person name="Khatri I."/>
            <person name="Kaur C."/>
            <person name="Mayilraj S."/>
            <person name="Subramanian S."/>
        </authorList>
    </citation>
    <scope>NUCLEOTIDE SEQUENCE [LARGE SCALE GENOMIC DNA]</scope>
    <source>
        <strain evidence="3">DSM 2262</strain>
    </source>
</reference>
<name>S9PAY2_CYSF2</name>
<keyword evidence="4" id="KW-1185">Reference proteome</keyword>
<evidence type="ECO:0000259" key="2">
    <source>
        <dbReference type="Pfam" id="PF00975"/>
    </source>
</evidence>
<dbReference type="Proteomes" id="UP000011682">
    <property type="component" value="Unassembled WGS sequence"/>
</dbReference>
<dbReference type="Pfam" id="PF00975">
    <property type="entry name" value="Thioesterase"/>
    <property type="match status" value="1"/>
</dbReference>
<gene>
    <name evidence="3" type="ORF">D187_002922</name>
</gene>
<comment type="caution">
    <text evidence="3">The sequence shown here is derived from an EMBL/GenBank/DDBJ whole genome shotgun (WGS) entry which is preliminary data.</text>
</comment>
<dbReference type="eggNOG" id="COG3208">
    <property type="taxonomic scope" value="Bacteria"/>
</dbReference>
<dbReference type="GO" id="GO:0008610">
    <property type="term" value="P:lipid biosynthetic process"/>
    <property type="evidence" value="ECO:0007669"/>
    <property type="project" value="TreeGrafter"/>
</dbReference>
<evidence type="ECO:0000313" key="4">
    <source>
        <dbReference type="Proteomes" id="UP000011682"/>
    </source>
</evidence>
<proteinExistence type="inferred from homology"/>
<dbReference type="InterPro" id="IPR029058">
    <property type="entry name" value="AB_hydrolase_fold"/>
</dbReference>
<feature type="domain" description="Thioesterase" evidence="2">
    <location>
        <begin position="37"/>
        <end position="258"/>
    </location>
</feature>
<sequence>MTRPPSPSQHGPPPMSVPPVYRRWVTCPEPRPQASLRLFCFHFAGGDASIYRLWTTQLPATIEVCPIELPGRATRRAEPPITDFPTLIETLARRVLPFLKERPFAFFGHSFGGVIAFELTRTLRRMGAPMPVRLFLSACPALHLRPRAAPPISHLPDTEFLEQIALRFGTPREVLTSEDVRETVLPALRADLFLAESYRYVPEPPLDVPLSSFGATEDATVRPQEVHEWGEQTTADFRPRMFPGNHFYLTAERPRLYRALLEDLQFP</sequence>
<dbReference type="PANTHER" id="PTHR11487">
    <property type="entry name" value="THIOESTERASE"/>
    <property type="match status" value="1"/>
</dbReference>
<accession>S9PAY2</accession>